<dbReference type="Gene3D" id="3.30.70.1290">
    <property type="entry name" value="Transposase IS200-like"/>
    <property type="match status" value="1"/>
</dbReference>
<dbReference type="SUPFAM" id="SSF143422">
    <property type="entry name" value="Transposase IS200-like"/>
    <property type="match status" value="1"/>
</dbReference>
<sequence length="215" mass="26046">MINPSFVTGSYYHIYNRGVEKRDIFLDRWDYLRFLETLDYYRKEPQSMKLSDFRRGMIKLRKIEQQIDIVRFFCYSLIPNHFHLLLQQLKEGGITRFMRKVLDSYTRYFNTKYERVGPLYQGSFKARIIENDEYLLQLSKYIHRNSFPLKMWEGKVYPYSSYNYYLSKQSHPFCDKEFILSYFSKNNLKLGYKEFVEGGDVDDPTAYSLLIDPDD</sequence>
<dbReference type="Proteomes" id="UP000228996">
    <property type="component" value="Unassembled WGS sequence"/>
</dbReference>
<dbReference type="GO" id="GO:0003677">
    <property type="term" value="F:DNA binding"/>
    <property type="evidence" value="ECO:0007669"/>
    <property type="project" value="InterPro"/>
</dbReference>
<comment type="caution">
    <text evidence="2">The sequence shown here is derived from an EMBL/GenBank/DDBJ whole genome shotgun (WGS) entry which is preliminary data.</text>
</comment>
<gene>
    <name evidence="2" type="ORF">COT44_04620</name>
</gene>
<dbReference type="PANTHER" id="PTHR34322">
    <property type="entry name" value="TRANSPOSASE, Y1_TNP DOMAIN-CONTAINING"/>
    <property type="match status" value="1"/>
</dbReference>
<dbReference type="GO" id="GO:0004803">
    <property type="term" value="F:transposase activity"/>
    <property type="evidence" value="ECO:0007669"/>
    <property type="project" value="InterPro"/>
</dbReference>
<name>A0A2M6XBY7_9BACT</name>
<dbReference type="Pfam" id="PF01797">
    <property type="entry name" value="Y1_Tnp"/>
    <property type="match status" value="1"/>
</dbReference>
<protein>
    <recommendedName>
        <fullName evidence="1">Transposase IS200-like domain-containing protein</fullName>
    </recommendedName>
</protein>
<accession>A0A2M6XBY7</accession>
<dbReference type="EMBL" id="PEYO01000022">
    <property type="protein sequence ID" value="PIU03149.1"/>
    <property type="molecule type" value="Genomic_DNA"/>
</dbReference>
<organism evidence="2 3">
    <name type="scientific">Candidatus Shapirobacteria bacterium CG08_land_8_20_14_0_20_39_18</name>
    <dbReference type="NCBI Taxonomy" id="1974883"/>
    <lineage>
        <taxon>Bacteria</taxon>
        <taxon>Candidatus Shapironibacteriota</taxon>
    </lineage>
</organism>
<dbReference type="InterPro" id="IPR002686">
    <property type="entry name" value="Transposase_17"/>
</dbReference>
<dbReference type="SMART" id="SM01321">
    <property type="entry name" value="Y1_Tnp"/>
    <property type="match status" value="1"/>
</dbReference>
<evidence type="ECO:0000313" key="2">
    <source>
        <dbReference type="EMBL" id="PIU03149.1"/>
    </source>
</evidence>
<dbReference type="GO" id="GO:0006313">
    <property type="term" value="P:DNA transposition"/>
    <property type="evidence" value="ECO:0007669"/>
    <property type="project" value="InterPro"/>
</dbReference>
<dbReference type="AlphaFoldDB" id="A0A2M6XBY7"/>
<feature type="domain" description="Transposase IS200-like" evidence="1">
    <location>
        <begin position="7"/>
        <end position="145"/>
    </location>
</feature>
<reference evidence="3" key="1">
    <citation type="submission" date="2017-09" db="EMBL/GenBank/DDBJ databases">
        <title>Depth-based differentiation of microbial function through sediment-hosted aquifers and enrichment of novel symbionts in the deep terrestrial subsurface.</title>
        <authorList>
            <person name="Probst A.J."/>
            <person name="Ladd B."/>
            <person name="Jarett J.K."/>
            <person name="Geller-Mcgrath D.E."/>
            <person name="Sieber C.M.K."/>
            <person name="Emerson J.B."/>
            <person name="Anantharaman K."/>
            <person name="Thomas B.C."/>
            <person name="Malmstrom R."/>
            <person name="Stieglmeier M."/>
            <person name="Klingl A."/>
            <person name="Woyke T."/>
            <person name="Ryan C.M."/>
            <person name="Banfield J.F."/>
        </authorList>
    </citation>
    <scope>NUCLEOTIDE SEQUENCE [LARGE SCALE GENOMIC DNA]</scope>
</reference>
<evidence type="ECO:0000313" key="3">
    <source>
        <dbReference type="Proteomes" id="UP000228996"/>
    </source>
</evidence>
<dbReference type="InterPro" id="IPR036515">
    <property type="entry name" value="Transposase_17_sf"/>
</dbReference>
<dbReference type="PANTHER" id="PTHR34322:SF2">
    <property type="entry name" value="TRANSPOSASE IS200-LIKE DOMAIN-CONTAINING PROTEIN"/>
    <property type="match status" value="1"/>
</dbReference>
<proteinExistence type="predicted"/>
<evidence type="ECO:0000259" key="1">
    <source>
        <dbReference type="SMART" id="SM01321"/>
    </source>
</evidence>